<dbReference type="Proteomes" id="UP000283210">
    <property type="component" value="Unassembled WGS sequence"/>
</dbReference>
<name>A0A3S2P2K6_ORYJA</name>
<dbReference type="EMBL" id="ML136677">
    <property type="protein sequence ID" value="RVE55521.1"/>
    <property type="molecule type" value="Genomic_DNA"/>
</dbReference>
<evidence type="ECO:0000313" key="2">
    <source>
        <dbReference type="Proteomes" id="UP000283210"/>
    </source>
</evidence>
<keyword evidence="2" id="KW-1185">Reference proteome</keyword>
<accession>A0A3S2P2K6</accession>
<dbReference type="AlphaFoldDB" id="A0A3S2P2K6"/>
<evidence type="ECO:0000313" key="1">
    <source>
        <dbReference type="EMBL" id="RVE55521.1"/>
    </source>
</evidence>
<gene>
    <name evidence="1" type="ORF">OJAV_G00235470</name>
</gene>
<sequence length="71" mass="8067">MLCFRVAPIEDCSIHQEAERLVAVRRWRGTKKKRTRQGARGAIVRVKENIRSEKSVAGQTPFTSANFIIPT</sequence>
<reference evidence="1 2" key="1">
    <citation type="submission" date="2018-11" db="EMBL/GenBank/DDBJ databases">
        <authorList>
            <person name="Lopez-Roques C."/>
            <person name="Donnadieu C."/>
            <person name="Bouchez O."/>
            <person name="Klopp C."/>
            <person name="Cabau C."/>
            <person name="Zahm M."/>
        </authorList>
    </citation>
    <scope>NUCLEOTIDE SEQUENCE [LARGE SCALE GENOMIC DNA]</scope>
    <source>
        <strain evidence="1">RS831</strain>
        <tissue evidence="1">Whole body</tissue>
    </source>
</reference>
<organism evidence="1 2">
    <name type="scientific">Oryzias javanicus</name>
    <name type="common">Javanese ricefish</name>
    <name type="synonym">Aplocheilus javanicus</name>
    <dbReference type="NCBI Taxonomy" id="123683"/>
    <lineage>
        <taxon>Eukaryota</taxon>
        <taxon>Metazoa</taxon>
        <taxon>Chordata</taxon>
        <taxon>Craniata</taxon>
        <taxon>Vertebrata</taxon>
        <taxon>Euteleostomi</taxon>
        <taxon>Actinopterygii</taxon>
        <taxon>Neopterygii</taxon>
        <taxon>Teleostei</taxon>
        <taxon>Neoteleostei</taxon>
        <taxon>Acanthomorphata</taxon>
        <taxon>Ovalentaria</taxon>
        <taxon>Atherinomorphae</taxon>
        <taxon>Beloniformes</taxon>
        <taxon>Adrianichthyidae</taxon>
        <taxon>Oryziinae</taxon>
        <taxon>Oryzias</taxon>
    </lineage>
</organism>
<proteinExistence type="predicted"/>
<reference evidence="1 2" key="2">
    <citation type="submission" date="2019-01" db="EMBL/GenBank/DDBJ databases">
        <title>A chromosome length genome reference of the Java medaka (oryzias javanicus).</title>
        <authorList>
            <person name="Herpin A."/>
            <person name="Takehana Y."/>
            <person name="Naruse K."/>
            <person name="Ansai S."/>
            <person name="Kawaguchi M."/>
        </authorList>
    </citation>
    <scope>NUCLEOTIDE SEQUENCE [LARGE SCALE GENOMIC DNA]</scope>
    <source>
        <strain evidence="1">RS831</strain>
        <tissue evidence="1">Whole body</tissue>
    </source>
</reference>
<protein>
    <submittedName>
        <fullName evidence="1">Uncharacterized protein</fullName>
    </submittedName>
</protein>